<dbReference type="PANTHER" id="PTHR43884:SF25">
    <property type="entry name" value="ACYL-COA DEHYDROGENASE YDBM-RELATED"/>
    <property type="match status" value="1"/>
</dbReference>
<accession>A0ABX8UVE0</accession>
<organism evidence="5 6">
    <name type="scientific">Paraburkholderia edwinii</name>
    <dbReference type="NCBI Taxonomy" id="2861782"/>
    <lineage>
        <taxon>Bacteria</taxon>
        <taxon>Pseudomonadati</taxon>
        <taxon>Pseudomonadota</taxon>
        <taxon>Betaproteobacteria</taxon>
        <taxon>Burkholderiales</taxon>
        <taxon>Burkholderiaceae</taxon>
        <taxon>Paraburkholderia</taxon>
    </lineage>
</organism>
<feature type="domain" description="Acyl-CoA dehydrogenase/oxidase N-terminal" evidence="3">
    <location>
        <begin position="37"/>
        <end position="95"/>
    </location>
</feature>
<evidence type="ECO:0008006" key="7">
    <source>
        <dbReference type="Google" id="ProtNLM"/>
    </source>
</evidence>
<keyword evidence="1" id="KW-0560">Oxidoreductase</keyword>
<evidence type="ECO:0000256" key="2">
    <source>
        <dbReference type="SAM" id="Phobius"/>
    </source>
</evidence>
<feature type="transmembrane region" description="Helical" evidence="2">
    <location>
        <begin position="240"/>
        <end position="263"/>
    </location>
</feature>
<dbReference type="InterPro" id="IPR013107">
    <property type="entry name" value="Acyl-CoA_DH_C"/>
</dbReference>
<dbReference type="InterPro" id="IPR013786">
    <property type="entry name" value="AcylCoA_DH/ox_N"/>
</dbReference>
<dbReference type="InterPro" id="IPR037069">
    <property type="entry name" value="AcylCoA_DH/ox_N_sf"/>
</dbReference>
<evidence type="ECO:0000259" key="3">
    <source>
        <dbReference type="Pfam" id="PF02771"/>
    </source>
</evidence>
<protein>
    <recommendedName>
        <fullName evidence="7">Alkylation response protein AidB-like acyl-CoA dehydrogenase</fullName>
    </recommendedName>
</protein>
<evidence type="ECO:0000256" key="1">
    <source>
        <dbReference type="ARBA" id="ARBA00023002"/>
    </source>
</evidence>
<dbReference type="EMBL" id="CP080096">
    <property type="protein sequence ID" value="QYD72973.1"/>
    <property type="molecule type" value="Genomic_DNA"/>
</dbReference>
<keyword evidence="6" id="KW-1185">Reference proteome</keyword>
<evidence type="ECO:0000313" key="6">
    <source>
        <dbReference type="Proteomes" id="UP000826462"/>
    </source>
</evidence>
<keyword evidence="2" id="KW-0472">Membrane</keyword>
<keyword evidence="2" id="KW-1133">Transmembrane helix</keyword>
<dbReference type="InterPro" id="IPR046373">
    <property type="entry name" value="Acyl-CoA_Oxase/DH_mid-dom_sf"/>
</dbReference>
<dbReference type="SUPFAM" id="SSF47203">
    <property type="entry name" value="Acyl-CoA dehydrogenase C-terminal domain-like"/>
    <property type="match status" value="1"/>
</dbReference>
<keyword evidence="2" id="KW-0812">Transmembrane</keyword>
<reference evidence="5 6" key="1">
    <citation type="submission" date="2021-07" db="EMBL/GenBank/DDBJ databases">
        <title>Paraburkholderia edwinii protects Aspergillus sp. from phenazines by acting as a toxin sponge.</title>
        <authorList>
            <person name="Dahlstrom K.M."/>
            <person name="Newman D.K."/>
        </authorList>
    </citation>
    <scope>NUCLEOTIDE SEQUENCE [LARGE SCALE GENOMIC DNA]</scope>
    <source>
        <strain evidence="5 6">Pe01</strain>
    </source>
</reference>
<name>A0ABX8UVE0_9BURK</name>
<dbReference type="PIRSF" id="PIRSF016578">
    <property type="entry name" value="HsaA"/>
    <property type="match status" value="1"/>
</dbReference>
<evidence type="ECO:0000259" key="4">
    <source>
        <dbReference type="Pfam" id="PF08028"/>
    </source>
</evidence>
<gene>
    <name evidence="5" type="ORF">KZJ38_25175</name>
</gene>
<dbReference type="Gene3D" id="2.40.110.10">
    <property type="entry name" value="Butyryl-CoA Dehydrogenase, subunit A, domain 2"/>
    <property type="match status" value="1"/>
</dbReference>
<dbReference type="PANTHER" id="PTHR43884">
    <property type="entry name" value="ACYL-COA DEHYDROGENASE"/>
    <property type="match status" value="1"/>
</dbReference>
<dbReference type="SUPFAM" id="SSF56645">
    <property type="entry name" value="Acyl-CoA dehydrogenase NM domain-like"/>
    <property type="match status" value="1"/>
</dbReference>
<dbReference type="Pfam" id="PF08028">
    <property type="entry name" value="Acyl-CoA_dh_2"/>
    <property type="match status" value="1"/>
</dbReference>
<evidence type="ECO:0000313" key="5">
    <source>
        <dbReference type="EMBL" id="QYD72973.1"/>
    </source>
</evidence>
<dbReference type="Pfam" id="PF02771">
    <property type="entry name" value="Acyl-CoA_dh_N"/>
    <property type="match status" value="1"/>
</dbReference>
<dbReference type="Proteomes" id="UP000826462">
    <property type="component" value="Chromosome 2"/>
</dbReference>
<dbReference type="InterPro" id="IPR009100">
    <property type="entry name" value="AcylCoA_DH/oxidase_NM_dom_sf"/>
</dbReference>
<sequence length="396" mass="41501">MPSTDTPAAISARTSGPVAAAQDLAQLIKDQREALGKGPDLPAALADALVQAGLTQLWLPRALGGAETDPLEFVRVIETLAKLDGSVAWSALISSAASRFAGLTAVEPMRRLLPSGKMHAFSGSGNPTGTITRDEEGWRIDGRWTWASFSRHSTVTALVCVEQENGSPRLAANGGPVMRAALLPSAMVQVMGNWNSGGLRSSGSHDITCTGVRVPDDYTTTMDMPSRQQGPLYSLPMSSAFAIAIIGLPLGIAAAAIDALIALARTKTAFFSTAPLYEQEHVQLEVAWAKTRLLAARAFAFEAVGALWASASSGQTPSVEQQALLRMACCNAGDVGKQVVSRMYAAAGSSAVLEEAPFAAQLRDIHAACQHINFAERMMVPPGRILLGLAPGTAVL</sequence>
<dbReference type="Gene3D" id="1.10.540.10">
    <property type="entry name" value="Acyl-CoA dehydrogenase/oxidase, N-terminal domain"/>
    <property type="match status" value="1"/>
</dbReference>
<feature type="domain" description="Acyl-CoA dehydrogenase C-terminal" evidence="4">
    <location>
        <begin position="249"/>
        <end position="374"/>
    </location>
</feature>
<proteinExistence type="predicted"/>
<dbReference type="RefSeq" id="WP_219802475.1">
    <property type="nucleotide sequence ID" value="NZ_CP080096.1"/>
</dbReference>
<dbReference type="Gene3D" id="1.20.140.10">
    <property type="entry name" value="Butyryl-CoA Dehydrogenase, subunit A, domain 3"/>
    <property type="match status" value="1"/>
</dbReference>
<dbReference type="InterPro" id="IPR036250">
    <property type="entry name" value="AcylCo_DH-like_C"/>
</dbReference>